<dbReference type="Proteomes" id="UP001168821">
    <property type="component" value="Unassembled WGS sequence"/>
</dbReference>
<gene>
    <name evidence="1" type="ORF">Zmor_007905</name>
</gene>
<evidence type="ECO:0000313" key="1">
    <source>
        <dbReference type="EMBL" id="KAJ3663674.1"/>
    </source>
</evidence>
<comment type="caution">
    <text evidence="1">The sequence shown here is derived from an EMBL/GenBank/DDBJ whole genome shotgun (WGS) entry which is preliminary data.</text>
</comment>
<dbReference type="AlphaFoldDB" id="A0AA38J324"/>
<protein>
    <submittedName>
        <fullName evidence="1">Uncharacterized protein</fullName>
    </submittedName>
</protein>
<dbReference type="EMBL" id="JALNTZ010000002">
    <property type="protein sequence ID" value="KAJ3663674.1"/>
    <property type="molecule type" value="Genomic_DNA"/>
</dbReference>
<accession>A0AA38J324</accession>
<reference evidence="1" key="1">
    <citation type="journal article" date="2023" name="G3 (Bethesda)">
        <title>Whole genome assemblies of Zophobas morio and Tenebrio molitor.</title>
        <authorList>
            <person name="Kaur S."/>
            <person name="Stinson S.A."/>
            <person name="diCenzo G.C."/>
        </authorList>
    </citation>
    <scope>NUCLEOTIDE SEQUENCE</scope>
    <source>
        <strain evidence="1">QUZm001</strain>
    </source>
</reference>
<name>A0AA38J324_9CUCU</name>
<organism evidence="1 2">
    <name type="scientific">Zophobas morio</name>
    <dbReference type="NCBI Taxonomy" id="2755281"/>
    <lineage>
        <taxon>Eukaryota</taxon>
        <taxon>Metazoa</taxon>
        <taxon>Ecdysozoa</taxon>
        <taxon>Arthropoda</taxon>
        <taxon>Hexapoda</taxon>
        <taxon>Insecta</taxon>
        <taxon>Pterygota</taxon>
        <taxon>Neoptera</taxon>
        <taxon>Endopterygota</taxon>
        <taxon>Coleoptera</taxon>
        <taxon>Polyphaga</taxon>
        <taxon>Cucujiformia</taxon>
        <taxon>Tenebrionidae</taxon>
        <taxon>Zophobas</taxon>
    </lineage>
</organism>
<sequence length="109" mass="12422">MLRWSRIMIKSANNKQTVCKFREGRVRALDAVIYSAGLGKITPDACFRSFFCRRIAANLFAYMRTTSDVWDTSFAKNCFFRGRKWSAKSGLCGCLPTIRFFVVCGRVLG</sequence>
<keyword evidence="2" id="KW-1185">Reference proteome</keyword>
<evidence type="ECO:0000313" key="2">
    <source>
        <dbReference type="Proteomes" id="UP001168821"/>
    </source>
</evidence>
<proteinExistence type="predicted"/>